<dbReference type="Pfam" id="PF23451">
    <property type="entry name" value="Zn_ribbon_PaaD"/>
    <property type="match status" value="1"/>
</dbReference>
<name>A0A1I2UK55_9CORY</name>
<sequence length="260" mass="28461">MTHPSRKIRKVPEHLPNFEVTEPKTSKYAGAPKLLSDADLLEAAGNPRGHLPEQSHVEAVERADHEAHIPTGNPVVGISTRHSDTPHELRPTDPEAAKVWDIAAHVPDPEIPVISIADLGILRGVRIDEVPIVTITPTYSGCPAMEHITDDLRRSLRDKGYPEAKVELVLDPAWNTDWITPHGREVLREYGIAPPSGSSAIQDAGPIPLTLGLRPPVTEVACPRCGSTETQELSHFGSTSCKALYRCNACLEPFDYFKVH</sequence>
<organism evidence="4 5">
    <name type="scientific">Corynebacterium spheniscorum</name>
    <dbReference type="NCBI Taxonomy" id="185761"/>
    <lineage>
        <taxon>Bacteria</taxon>
        <taxon>Bacillati</taxon>
        <taxon>Actinomycetota</taxon>
        <taxon>Actinomycetes</taxon>
        <taxon>Mycobacteriales</taxon>
        <taxon>Corynebacteriaceae</taxon>
        <taxon>Corynebacterium</taxon>
    </lineage>
</organism>
<accession>A0A1I2UK55</accession>
<evidence type="ECO:0000259" key="3">
    <source>
        <dbReference type="Pfam" id="PF23451"/>
    </source>
</evidence>
<keyword evidence="5" id="KW-1185">Reference proteome</keyword>
<evidence type="ECO:0000259" key="2">
    <source>
        <dbReference type="Pfam" id="PF01883"/>
    </source>
</evidence>
<evidence type="ECO:0000313" key="5">
    <source>
        <dbReference type="Proteomes" id="UP000199065"/>
    </source>
</evidence>
<dbReference type="InterPro" id="IPR011883">
    <property type="entry name" value="PaaD-like"/>
</dbReference>
<dbReference type="STRING" id="185761.SAMN05660282_01916"/>
<dbReference type="InterPro" id="IPR056572">
    <property type="entry name" value="Zn_ribbon_PaaD"/>
</dbReference>
<dbReference type="SUPFAM" id="SSF117916">
    <property type="entry name" value="Fe-S cluster assembly (FSCA) domain-like"/>
    <property type="match status" value="1"/>
</dbReference>
<dbReference type="NCBIfam" id="TIGR02159">
    <property type="entry name" value="PA_CoA_Oxy4"/>
    <property type="match status" value="1"/>
</dbReference>
<dbReference type="PANTHER" id="PTHR42831:SF3">
    <property type="entry name" value="1,2-PHENYLACETYL-COA EPOXIDASE, SUBUNIT D-RELATED"/>
    <property type="match status" value="1"/>
</dbReference>
<dbReference type="Proteomes" id="UP000199065">
    <property type="component" value="Unassembled WGS sequence"/>
</dbReference>
<dbReference type="EMBL" id="FOPJ01000014">
    <property type="protein sequence ID" value="SFG77552.1"/>
    <property type="molecule type" value="Genomic_DNA"/>
</dbReference>
<evidence type="ECO:0000313" key="4">
    <source>
        <dbReference type="EMBL" id="SFG77552.1"/>
    </source>
</evidence>
<protein>
    <submittedName>
        <fullName evidence="4">Uncharacterized protein</fullName>
    </submittedName>
</protein>
<dbReference type="Pfam" id="PF01883">
    <property type="entry name" value="FeS_assembly_P"/>
    <property type="match status" value="1"/>
</dbReference>
<feature type="region of interest" description="Disordered" evidence="1">
    <location>
        <begin position="1"/>
        <end position="24"/>
    </location>
</feature>
<evidence type="ECO:0000256" key="1">
    <source>
        <dbReference type="SAM" id="MobiDB-lite"/>
    </source>
</evidence>
<dbReference type="OrthoDB" id="3684942at2"/>
<dbReference type="InterPro" id="IPR002744">
    <property type="entry name" value="MIP18-like"/>
</dbReference>
<feature type="domain" description="PaaD zinc beta ribbon" evidence="3">
    <location>
        <begin position="217"/>
        <end position="258"/>
    </location>
</feature>
<dbReference type="InterPro" id="IPR052339">
    <property type="entry name" value="Fe-S_Maturation_MIP18"/>
</dbReference>
<proteinExistence type="predicted"/>
<dbReference type="Gene3D" id="3.30.300.130">
    <property type="entry name" value="Fe-S cluster assembly (FSCA)"/>
    <property type="match status" value="1"/>
</dbReference>
<dbReference type="PANTHER" id="PTHR42831">
    <property type="entry name" value="FE-S PROTEIN MATURATION AUXILIARY FACTOR YITW"/>
    <property type="match status" value="1"/>
</dbReference>
<dbReference type="InterPro" id="IPR034904">
    <property type="entry name" value="FSCA_dom_sf"/>
</dbReference>
<feature type="domain" description="MIP18 family-like" evidence="2">
    <location>
        <begin position="98"/>
        <end position="159"/>
    </location>
</feature>
<gene>
    <name evidence="4" type="ORF">SAMN05660282_01916</name>
</gene>
<reference evidence="4 5" key="1">
    <citation type="submission" date="2016-10" db="EMBL/GenBank/DDBJ databases">
        <authorList>
            <person name="de Groot N.N."/>
        </authorList>
    </citation>
    <scope>NUCLEOTIDE SEQUENCE [LARGE SCALE GENOMIC DNA]</scope>
    <source>
        <strain>J11</strain>
        <strain evidence="5">PG 39</strain>
    </source>
</reference>
<dbReference type="AlphaFoldDB" id="A0A1I2UK55"/>